<protein>
    <submittedName>
        <fullName evidence="2">Uncharacterized protein</fullName>
    </submittedName>
</protein>
<dbReference type="HOGENOM" id="CLU_1014467_0_0_11"/>
<comment type="caution">
    <text evidence="2">The sequence shown here is derived from an EMBL/GenBank/DDBJ whole genome shotgun (WGS) entry which is preliminary data.</text>
</comment>
<evidence type="ECO:0000256" key="1">
    <source>
        <dbReference type="SAM" id="MobiDB-lite"/>
    </source>
</evidence>
<dbReference type="Proteomes" id="UP000018291">
    <property type="component" value="Unassembled WGS sequence"/>
</dbReference>
<reference evidence="2 3" key="1">
    <citation type="journal article" date="2013" name="ISME J.">
        <title>Metabolic model for the filamentous 'Candidatus Microthrix parvicella' based on genomic and metagenomic analyses.</title>
        <authorList>
            <person name="Jon McIlroy S."/>
            <person name="Kristiansen R."/>
            <person name="Albertsen M."/>
            <person name="Michael Karst S."/>
            <person name="Rossetti S."/>
            <person name="Lund Nielsen J."/>
            <person name="Tandoi V."/>
            <person name="James Seviour R."/>
            <person name="Nielsen P.H."/>
        </authorList>
    </citation>
    <scope>NUCLEOTIDE SEQUENCE [LARGE SCALE GENOMIC DNA]</scope>
    <source>
        <strain evidence="2 3">RN1</strain>
    </source>
</reference>
<accession>R4YYR3</accession>
<feature type="region of interest" description="Disordered" evidence="1">
    <location>
        <begin position="250"/>
        <end position="274"/>
    </location>
</feature>
<feature type="compositionally biased region" description="Basic and acidic residues" evidence="1">
    <location>
        <begin position="252"/>
        <end position="274"/>
    </location>
</feature>
<name>R4YYR3_9ACTN</name>
<evidence type="ECO:0000313" key="2">
    <source>
        <dbReference type="EMBL" id="CCM63533.1"/>
    </source>
</evidence>
<gene>
    <name evidence="2" type="ORF">BN381_250026</name>
</gene>
<sequence>MGVARFELIVQGQSGEISLDAFSGVLKHANDVLRSVAKSVSGSKKRVVRGYVTDLKLGSLAATLEVRPEPAAVGADPERSVLQLIRGLEMVEARDELPPDFDERALRSSKKMAGEIAGGAEGLTLRLLNGGEDATTEVSRRLIDNVDRALKPASTAIGGIYGTVDVLNARSKKPWFGIRDELSRRPVRCDQPEVDVDRIKSLFGRRVYAHGQLTLNARGQTTRIGVHDLSELPSLNNSIDIERLLGAFPGRTGDKTPEEFVRELRDDDRESHGN</sequence>
<dbReference type="EMBL" id="CANL01000018">
    <property type="protein sequence ID" value="CCM63533.1"/>
    <property type="molecule type" value="Genomic_DNA"/>
</dbReference>
<dbReference type="AlphaFoldDB" id="R4YYR3"/>
<keyword evidence="3" id="KW-1185">Reference proteome</keyword>
<organism evidence="2 3">
    <name type="scientific">Candidatus Neomicrothrix parvicella RN1</name>
    <dbReference type="NCBI Taxonomy" id="1229780"/>
    <lineage>
        <taxon>Bacteria</taxon>
        <taxon>Bacillati</taxon>
        <taxon>Actinomycetota</taxon>
        <taxon>Acidimicrobiia</taxon>
        <taxon>Acidimicrobiales</taxon>
        <taxon>Microthrixaceae</taxon>
        <taxon>Candidatus Neomicrothrix</taxon>
    </lineage>
</organism>
<proteinExistence type="predicted"/>
<dbReference type="STRING" id="1229780.BN381_250026"/>
<evidence type="ECO:0000313" key="3">
    <source>
        <dbReference type="Proteomes" id="UP000018291"/>
    </source>
</evidence>